<dbReference type="RefSeq" id="WP_092378515.1">
    <property type="nucleotide sequence ID" value="NZ_FORX01000022.1"/>
</dbReference>
<dbReference type="STRING" id="52560.SAMN04488082_12214"/>
<organism evidence="2 3">
    <name type="scientific">Desulfomicrobium apsheronum</name>
    <dbReference type="NCBI Taxonomy" id="52560"/>
    <lineage>
        <taxon>Bacteria</taxon>
        <taxon>Pseudomonadati</taxon>
        <taxon>Thermodesulfobacteriota</taxon>
        <taxon>Desulfovibrionia</taxon>
        <taxon>Desulfovibrionales</taxon>
        <taxon>Desulfomicrobiaceae</taxon>
        <taxon>Desulfomicrobium</taxon>
    </lineage>
</organism>
<dbReference type="AlphaFoldDB" id="A0A1I3Z3Y9"/>
<dbReference type="InterPro" id="IPR036105">
    <property type="entry name" value="DiNase_FeMo-co_biosyn_sf"/>
</dbReference>
<dbReference type="Proteomes" id="UP000198635">
    <property type="component" value="Unassembled WGS sequence"/>
</dbReference>
<proteinExistence type="predicted"/>
<evidence type="ECO:0000313" key="3">
    <source>
        <dbReference type="Proteomes" id="UP000198635"/>
    </source>
</evidence>
<dbReference type="SUPFAM" id="SSF53146">
    <property type="entry name" value="Nitrogenase accessory factor-like"/>
    <property type="match status" value="1"/>
</dbReference>
<reference evidence="3" key="1">
    <citation type="submission" date="2016-10" db="EMBL/GenBank/DDBJ databases">
        <authorList>
            <person name="Varghese N."/>
            <person name="Submissions S."/>
        </authorList>
    </citation>
    <scope>NUCLEOTIDE SEQUENCE [LARGE SCALE GENOMIC DNA]</scope>
    <source>
        <strain evidence="3">DSM 5918</strain>
    </source>
</reference>
<gene>
    <name evidence="2" type="ORF">SAMN04488082_12214</name>
</gene>
<dbReference type="InterPro" id="IPR003731">
    <property type="entry name" value="Di-Nase_FeMo-co_biosynth"/>
</dbReference>
<protein>
    <submittedName>
        <fullName evidence="2">Predicted Fe-Mo cluster-binding protein, NifX family</fullName>
    </submittedName>
</protein>
<feature type="domain" description="Dinitrogenase iron-molybdenum cofactor biosynthesis" evidence="1">
    <location>
        <begin position="20"/>
        <end position="106"/>
    </location>
</feature>
<evidence type="ECO:0000259" key="1">
    <source>
        <dbReference type="Pfam" id="PF02579"/>
    </source>
</evidence>
<name>A0A1I3Z3Y9_9BACT</name>
<dbReference type="Pfam" id="PF02579">
    <property type="entry name" value="Nitro_FeMo-Co"/>
    <property type="match status" value="1"/>
</dbReference>
<keyword evidence="3" id="KW-1185">Reference proteome</keyword>
<dbReference type="Gene3D" id="3.30.420.130">
    <property type="entry name" value="Dinitrogenase iron-molybdenum cofactor biosynthesis domain"/>
    <property type="match status" value="1"/>
</dbReference>
<dbReference type="OrthoDB" id="9785734at2"/>
<sequence length="120" mass="12637">MTFAPPQGNRPLVAVASSTGKTVDMHLGHVREFRIYGRDQGMVGLIGTRPAPSPGGGSIRWEGVAEVLSDCAYLLVASVGPKPLEVLAAKGLTVIEAEGFVLSLVRQLYGPAELTPENHS</sequence>
<accession>A0A1I3Z3Y9</accession>
<dbReference type="EMBL" id="FORX01000022">
    <property type="protein sequence ID" value="SFK38259.1"/>
    <property type="molecule type" value="Genomic_DNA"/>
</dbReference>
<evidence type="ECO:0000313" key="2">
    <source>
        <dbReference type="EMBL" id="SFK38259.1"/>
    </source>
</evidence>